<name>A0ABQ5V9Q5_9PROT</name>
<accession>A0ABQ5V9Q5</accession>
<dbReference type="Gene3D" id="1.20.120.1630">
    <property type="match status" value="1"/>
</dbReference>
<organism evidence="2 3">
    <name type="scientific">Algimonas ampicilliniresistens</name>
    <dbReference type="NCBI Taxonomy" id="1298735"/>
    <lineage>
        <taxon>Bacteria</taxon>
        <taxon>Pseudomonadati</taxon>
        <taxon>Pseudomonadota</taxon>
        <taxon>Alphaproteobacteria</taxon>
        <taxon>Maricaulales</taxon>
        <taxon>Robiginitomaculaceae</taxon>
        <taxon>Algimonas</taxon>
    </lineage>
</organism>
<feature type="transmembrane region" description="Helical" evidence="1">
    <location>
        <begin position="120"/>
        <end position="144"/>
    </location>
</feature>
<sequence length="291" mass="32628">MGMIALVYLAHIAVIIFGSISVVWLISLLMRDASIIDIFWGFGFALVGVVCLYLASERATVSPSAYVWLMGLMPILWGLRLTLYLAKRNLGHGEDGRYIAMRKRSGMTEMAWRMRALLTIYWGQGLLILIVSAPVWIAIAMSRVQRDVPLGDGAQLTEALPTQIGLLAIIGALMWLVGVLFEAVGDAQLAAFLKRNADYDGPYEDKPVLDTGLWAWTRHPNYFGNALLWWGIFVAACQVPWGWVSIFGPIIMTLLLLRVSGRDLLERKLKKRPAYRDYVERTSSFIPKPPK</sequence>
<reference evidence="2" key="2">
    <citation type="submission" date="2023-01" db="EMBL/GenBank/DDBJ databases">
        <title>Draft genome sequence of Algimonas ampicilliniresistens strain NBRC 108219.</title>
        <authorList>
            <person name="Sun Q."/>
            <person name="Mori K."/>
        </authorList>
    </citation>
    <scope>NUCLEOTIDE SEQUENCE</scope>
    <source>
        <strain evidence="2">NBRC 108219</strain>
    </source>
</reference>
<keyword evidence="3" id="KW-1185">Reference proteome</keyword>
<feature type="transmembrane region" description="Helical" evidence="1">
    <location>
        <begin position="6"/>
        <end position="26"/>
    </location>
</feature>
<keyword evidence="1" id="KW-0812">Transmembrane</keyword>
<dbReference type="InterPro" id="IPR010721">
    <property type="entry name" value="UstE-like"/>
</dbReference>
<dbReference type="Pfam" id="PF06966">
    <property type="entry name" value="DUF1295"/>
    <property type="match status" value="1"/>
</dbReference>
<reference evidence="2" key="1">
    <citation type="journal article" date="2014" name="Int. J. Syst. Evol. Microbiol.">
        <title>Complete genome of a new Firmicutes species belonging to the dominant human colonic microbiota ('Ruminococcus bicirculans') reveals two chromosomes and a selective capacity to utilize plant glucans.</title>
        <authorList>
            <consortium name="NISC Comparative Sequencing Program"/>
            <person name="Wegmann U."/>
            <person name="Louis P."/>
            <person name="Goesmann A."/>
            <person name="Henrissat B."/>
            <person name="Duncan S.H."/>
            <person name="Flint H.J."/>
        </authorList>
    </citation>
    <scope>NUCLEOTIDE SEQUENCE</scope>
    <source>
        <strain evidence="2">NBRC 108219</strain>
    </source>
</reference>
<dbReference type="PANTHER" id="PTHR32251">
    <property type="entry name" value="3-OXO-5-ALPHA-STEROID 4-DEHYDROGENASE"/>
    <property type="match status" value="1"/>
</dbReference>
<feature type="transmembrane region" description="Helical" evidence="1">
    <location>
        <begin position="67"/>
        <end position="86"/>
    </location>
</feature>
<evidence type="ECO:0008006" key="4">
    <source>
        <dbReference type="Google" id="ProtNLM"/>
    </source>
</evidence>
<dbReference type="Proteomes" id="UP001161391">
    <property type="component" value="Unassembled WGS sequence"/>
</dbReference>
<keyword evidence="1" id="KW-1133">Transmembrane helix</keyword>
<dbReference type="PANTHER" id="PTHR32251:SF17">
    <property type="entry name" value="STEROID 5-ALPHA REDUCTASE C-TERMINAL DOMAIN-CONTAINING PROTEIN"/>
    <property type="match status" value="1"/>
</dbReference>
<evidence type="ECO:0000256" key="1">
    <source>
        <dbReference type="SAM" id="Phobius"/>
    </source>
</evidence>
<evidence type="ECO:0000313" key="2">
    <source>
        <dbReference type="EMBL" id="GLQ24213.1"/>
    </source>
</evidence>
<feature type="transmembrane region" description="Helical" evidence="1">
    <location>
        <begin position="164"/>
        <end position="185"/>
    </location>
</feature>
<feature type="transmembrane region" description="Helical" evidence="1">
    <location>
        <begin position="38"/>
        <end position="55"/>
    </location>
</feature>
<proteinExistence type="predicted"/>
<feature type="transmembrane region" description="Helical" evidence="1">
    <location>
        <begin position="222"/>
        <end position="241"/>
    </location>
</feature>
<evidence type="ECO:0000313" key="3">
    <source>
        <dbReference type="Proteomes" id="UP001161391"/>
    </source>
</evidence>
<dbReference type="EMBL" id="BSNK01000002">
    <property type="protein sequence ID" value="GLQ24213.1"/>
    <property type="molecule type" value="Genomic_DNA"/>
</dbReference>
<comment type="caution">
    <text evidence="2">The sequence shown here is derived from an EMBL/GenBank/DDBJ whole genome shotgun (WGS) entry which is preliminary data.</text>
</comment>
<dbReference type="PROSITE" id="PS50244">
    <property type="entry name" value="S5A_REDUCTASE"/>
    <property type="match status" value="1"/>
</dbReference>
<gene>
    <name evidence="2" type="ORF">GCM10007853_20870</name>
</gene>
<keyword evidence="1" id="KW-0472">Membrane</keyword>
<protein>
    <recommendedName>
        <fullName evidence="4">DUF1295 domain-containing protein</fullName>
    </recommendedName>
</protein>